<dbReference type="EMBL" id="GBRH01272748">
    <property type="protein sequence ID" value="JAD25147.1"/>
    <property type="molecule type" value="Transcribed_RNA"/>
</dbReference>
<proteinExistence type="predicted"/>
<accession>A0A0A8YS16</accession>
<dbReference type="AlphaFoldDB" id="A0A0A8YS16"/>
<organism evidence="1">
    <name type="scientific">Arundo donax</name>
    <name type="common">Giant reed</name>
    <name type="synonym">Donax arundinaceus</name>
    <dbReference type="NCBI Taxonomy" id="35708"/>
    <lineage>
        <taxon>Eukaryota</taxon>
        <taxon>Viridiplantae</taxon>
        <taxon>Streptophyta</taxon>
        <taxon>Embryophyta</taxon>
        <taxon>Tracheophyta</taxon>
        <taxon>Spermatophyta</taxon>
        <taxon>Magnoliopsida</taxon>
        <taxon>Liliopsida</taxon>
        <taxon>Poales</taxon>
        <taxon>Poaceae</taxon>
        <taxon>PACMAD clade</taxon>
        <taxon>Arundinoideae</taxon>
        <taxon>Arundineae</taxon>
        <taxon>Arundo</taxon>
    </lineage>
</organism>
<name>A0A0A8YS16_ARUDO</name>
<sequence>MMSGGRWNGVEIYVAIAANDHASCPEVLNRETTGVKFYRTTIITSQLTHRDKIFNELRNKDIV</sequence>
<evidence type="ECO:0000313" key="1">
    <source>
        <dbReference type="EMBL" id="JAD25147.1"/>
    </source>
</evidence>
<reference evidence="1" key="1">
    <citation type="submission" date="2014-09" db="EMBL/GenBank/DDBJ databases">
        <authorList>
            <person name="Magalhaes I.L.F."/>
            <person name="Oliveira U."/>
            <person name="Santos F.R."/>
            <person name="Vidigal T.H.D.A."/>
            <person name="Brescovit A.D."/>
            <person name="Santos A.J."/>
        </authorList>
    </citation>
    <scope>NUCLEOTIDE SEQUENCE</scope>
    <source>
        <tissue evidence="1">Shoot tissue taken approximately 20 cm above the soil surface</tissue>
    </source>
</reference>
<protein>
    <submittedName>
        <fullName evidence="1">Uncharacterized protein</fullName>
    </submittedName>
</protein>
<reference evidence="1" key="2">
    <citation type="journal article" date="2015" name="Data Brief">
        <title>Shoot transcriptome of the giant reed, Arundo donax.</title>
        <authorList>
            <person name="Barrero R.A."/>
            <person name="Guerrero F.D."/>
            <person name="Moolhuijzen P."/>
            <person name="Goolsby J.A."/>
            <person name="Tidwell J."/>
            <person name="Bellgard S.E."/>
            <person name="Bellgard M.I."/>
        </authorList>
    </citation>
    <scope>NUCLEOTIDE SEQUENCE</scope>
    <source>
        <tissue evidence="1">Shoot tissue taken approximately 20 cm above the soil surface</tissue>
    </source>
</reference>